<dbReference type="AlphaFoldDB" id="A0AAV1HUZ7"/>
<protein>
    <recommendedName>
        <fullName evidence="5">Secreted protein</fullName>
    </recommendedName>
</protein>
<reference evidence="3 4" key="1">
    <citation type="submission" date="2023-10" db="EMBL/GenBank/DDBJ databases">
        <authorList>
            <person name="Maclean D."/>
            <person name="Macfadyen A."/>
        </authorList>
    </citation>
    <scope>NUCLEOTIDE SEQUENCE [LARGE SCALE GENOMIC DNA]</scope>
</reference>
<keyword evidence="1" id="KW-1133">Transmembrane helix</keyword>
<evidence type="ECO:0000256" key="2">
    <source>
        <dbReference type="SAM" id="SignalP"/>
    </source>
</evidence>
<proteinExistence type="predicted"/>
<dbReference type="EMBL" id="CAUYUE010000002">
    <property type="protein sequence ID" value="CAK0738585.1"/>
    <property type="molecule type" value="Genomic_DNA"/>
</dbReference>
<keyword evidence="1" id="KW-0472">Membrane</keyword>
<comment type="caution">
    <text evidence="3">The sequence shown here is derived from an EMBL/GenBank/DDBJ whole genome shotgun (WGS) entry which is preliminary data.</text>
</comment>
<keyword evidence="4" id="KW-1185">Reference proteome</keyword>
<feature type="transmembrane region" description="Helical" evidence="1">
    <location>
        <begin position="89"/>
        <end position="107"/>
    </location>
</feature>
<dbReference type="Proteomes" id="UP001314263">
    <property type="component" value="Unassembled WGS sequence"/>
</dbReference>
<sequence length="121" mass="12918">MLCYSLYLYLPLYAAASTCSCSSYMQAEQLSMFLAQPAGAAMGASCTSTFLELANARNLPRPCIQGSPDNLVLISTVHMMSMQHANQSVYYIVLCSCCTLQGIWMPAVCSSSSAPAAGSFM</sequence>
<feature type="chain" id="PRO_5043359530" description="Secreted protein" evidence="2">
    <location>
        <begin position="17"/>
        <end position="121"/>
    </location>
</feature>
<name>A0AAV1HUZ7_9CHLO</name>
<keyword evidence="2" id="KW-0732">Signal</keyword>
<evidence type="ECO:0000313" key="3">
    <source>
        <dbReference type="EMBL" id="CAK0738585.1"/>
    </source>
</evidence>
<gene>
    <name evidence="3" type="ORF">CVIRNUC_001064</name>
</gene>
<accession>A0AAV1HUZ7</accession>
<organism evidence="3 4">
    <name type="scientific">Coccomyxa viridis</name>
    <dbReference type="NCBI Taxonomy" id="1274662"/>
    <lineage>
        <taxon>Eukaryota</taxon>
        <taxon>Viridiplantae</taxon>
        <taxon>Chlorophyta</taxon>
        <taxon>core chlorophytes</taxon>
        <taxon>Trebouxiophyceae</taxon>
        <taxon>Trebouxiophyceae incertae sedis</taxon>
        <taxon>Coccomyxaceae</taxon>
        <taxon>Coccomyxa</taxon>
    </lineage>
</organism>
<keyword evidence="1" id="KW-0812">Transmembrane</keyword>
<feature type="signal peptide" evidence="2">
    <location>
        <begin position="1"/>
        <end position="16"/>
    </location>
</feature>
<evidence type="ECO:0000313" key="4">
    <source>
        <dbReference type="Proteomes" id="UP001314263"/>
    </source>
</evidence>
<evidence type="ECO:0000256" key="1">
    <source>
        <dbReference type="SAM" id="Phobius"/>
    </source>
</evidence>
<evidence type="ECO:0008006" key="5">
    <source>
        <dbReference type="Google" id="ProtNLM"/>
    </source>
</evidence>